<organism evidence="1 2">
    <name type="scientific">Sphenodon punctatus</name>
    <name type="common">Tuatara</name>
    <name type="synonym">Hatteria punctata</name>
    <dbReference type="NCBI Taxonomy" id="8508"/>
    <lineage>
        <taxon>Eukaryota</taxon>
        <taxon>Metazoa</taxon>
        <taxon>Chordata</taxon>
        <taxon>Craniata</taxon>
        <taxon>Vertebrata</taxon>
        <taxon>Euteleostomi</taxon>
        <taxon>Lepidosauria</taxon>
        <taxon>Sphenodontia</taxon>
        <taxon>Sphenodontidae</taxon>
        <taxon>Sphenodon</taxon>
    </lineage>
</organism>
<dbReference type="GO" id="GO:0005200">
    <property type="term" value="F:structural constituent of cytoskeleton"/>
    <property type="evidence" value="ECO:0007669"/>
    <property type="project" value="InterPro"/>
</dbReference>
<dbReference type="Pfam" id="PF02422">
    <property type="entry name" value="Keratin"/>
    <property type="match status" value="1"/>
</dbReference>
<protein>
    <submittedName>
        <fullName evidence="1">Uncharacterized protein</fullName>
    </submittedName>
</protein>
<sequence length="95" mass="10276">MASSTNPNCYAQCPPSTVTIQPPPFVLTIPGPALYCPNQPFGIEQHNPCAGITPRGGGMEAIAYNDDFGSNFSSFYDRSALPGNTYGNRSFYRSY</sequence>
<dbReference type="GeneTree" id="ENSGT00950000185042"/>
<name>A0A8D0H261_SPHPU</name>
<keyword evidence="2" id="KW-1185">Reference proteome</keyword>
<dbReference type="Proteomes" id="UP000694392">
    <property type="component" value="Unplaced"/>
</dbReference>
<reference evidence="1" key="2">
    <citation type="submission" date="2025-09" db="UniProtKB">
        <authorList>
            <consortium name="Ensembl"/>
        </authorList>
    </citation>
    <scope>IDENTIFICATION</scope>
</reference>
<accession>A0A8D0H261</accession>
<dbReference type="AlphaFoldDB" id="A0A8D0H261"/>
<evidence type="ECO:0000313" key="2">
    <source>
        <dbReference type="Proteomes" id="UP000694392"/>
    </source>
</evidence>
<proteinExistence type="predicted"/>
<evidence type="ECO:0000313" key="1">
    <source>
        <dbReference type="Ensembl" id="ENSSPUP00000015576.1"/>
    </source>
</evidence>
<dbReference type="Ensembl" id="ENSSPUT00000016611.1">
    <property type="protein sequence ID" value="ENSSPUP00000015576.1"/>
    <property type="gene ID" value="ENSSPUG00000012036.1"/>
</dbReference>
<dbReference type="InterPro" id="IPR003461">
    <property type="entry name" value="Keratin"/>
</dbReference>
<dbReference type="GO" id="GO:0005882">
    <property type="term" value="C:intermediate filament"/>
    <property type="evidence" value="ECO:0007669"/>
    <property type="project" value="InterPro"/>
</dbReference>
<reference evidence="1" key="1">
    <citation type="submission" date="2025-08" db="UniProtKB">
        <authorList>
            <consortium name="Ensembl"/>
        </authorList>
    </citation>
    <scope>IDENTIFICATION</scope>
</reference>